<name>A0A0J9XFU8_GEOCN</name>
<reference evidence="8" key="1">
    <citation type="submission" date="2014-03" db="EMBL/GenBank/DDBJ databases">
        <authorList>
            <person name="Casaregola S."/>
        </authorList>
    </citation>
    <scope>NUCLEOTIDE SEQUENCE [LARGE SCALE GENOMIC DNA]</scope>
    <source>
        <strain evidence="8">CLIB 918</strain>
    </source>
</reference>
<sequence>MESTLEISLIDAEPLSTEFTSLADHAASTPASYSLDTDPILYYEINNAVLRILGSGFPAPPTHNTNGSFNGGSNNGNGENEETRTVNIKIASSRVYMWFPELGYGYSIPYQSITMHGLSKGPVIYFQFGLGSGSETGFVEAYLEPPAVVDAIANGNSGASSAEVLDQTFREIYNALSACANLHASPLSSDEDEADGIALDMDIDLDLPVPGAAAGGDDDGWTTSTNHHQDNNGADSNGKAGLEVTIDRQDVAVLSGVRRRRDEDDEDEAADPETEKWRRTS</sequence>
<dbReference type="InterPro" id="IPR039924">
    <property type="entry name" value="ICln/Lot5/Saf5"/>
</dbReference>
<evidence type="ECO:0000256" key="7">
    <source>
        <dbReference type="SAM" id="MobiDB-lite"/>
    </source>
</evidence>
<accession>A0A0J9XFU8</accession>
<gene>
    <name evidence="8" type="ORF">BN980_GECA14s00494g</name>
</gene>
<evidence type="ECO:0000313" key="8">
    <source>
        <dbReference type="EMBL" id="CDO56178.1"/>
    </source>
</evidence>
<protein>
    <recommendedName>
        <fullName evidence="4">Protein LOT5</fullName>
    </recommendedName>
</protein>
<proteinExistence type="inferred from homology"/>
<feature type="region of interest" description="Disordered" evidence="7">
    <location>
        <begin position="61"/>
        <end position="81"/>
    </location>
</feature>
<keyword evidence="9" id="KW-1185">Reference proteome</keyword>
<comment type="similarity">
    <text evidence="3">Belongs to the LOT5 family.</text>
</comment>
<evidence type="ECO:0000256" key="4">
    <source>
        <dbReference type="ARBA" id="ARBA00015935"/>
    </source>
</evidence>
<dbReference type="GO" id="GO:0005634">
    <property type="term" value="C:nucleus"/>
    <property type="evidence" value="ECO:0007669"/>
    <property type="project" value="UniProtKB-SubCell"/>
</dbReference>
<keyword evidence="5" id="KW-0963">Cytoplasm</keyword>
<dbReference type="Proteomes" id="UP000242525">
    <property type="component" value="Unassembled WGS sequence"/>
</dbReference>
<feature type="region of interest" description="Disordered" evidence="7">
    <location>
        <begin position="208"/>
        <end position="281"/>
    </location>
</feature>
<dbReference type="AlphaFoldDB" id="A0A0J9XFU8"/>
<comment type="caution">
    <text evidence="8">The sequence shown here is derived from an EMBL/GenBank/DDBJ whole genome shotgun (WGS) entry which is preliminary data.</text>
</comment>
<feature type="compositionally biased region" description="Polar residues" evidence="7">
    <location>
        <begin position="221"/>
        <end position="235"/>
    </location>
</feature>
<evidence type="ECO:0000256" key="6">
    <source>
        <dbReference type="ARBA" id="ARBA00023242"/>
    </source>
</evidence>
<dbReference type="OrthoDB" id="19714at2759"/>
<organism evidence="8 9">
    <name type="scientific">Geotrichum candidum</name>
    <name type="common">Oospora lactis</name>
    <name type="synonym">Dipodascus geotrichum</name>
    <dbReference type="NCBI Taxonomy" id="1173061"/>
    <lineage>
        <taxon>Eukaryota</taxon>
        <taxon>Fungi</taxon>
        <taxon>Dikarya</taxon>
        <taxon>Ascomycota</taxon>
        <taxon>Saccharomycotina</taxon>
        <taxon>Dipodascomycetes</taxon>
        <taxon>Dipodascales</taxon>
        <taxon>Dipodascaceae</taxon>
        <taxon>Geotrichum</taxon>
    </lineage>
</organism>
<dbReference type="InterPro" id="IPR011993">
    <property type="entry name" value="PH-like_dom_sf"/>
</dbReference>
<evidence type="ECO:0000256" key="5">
    <source>
        <dbReference type="ARBA" id="ARBA00022490"/>
    </source>
</evidence>
<keyword evidence="6" id="KW-0539">Nucleus</keyword>
<evidence type="ECO:0000256" key="1">
    <source>
        <dbReference type="ARBA" id="ARBA00004123"/>
    </source>
</evidence>
<dbReference type="GO" id="GO:0005737">
    <property type="term" value="C:cytoplasm"/>
    <property type="evidence" value="ECO:0007669"/>
    <property type="project" value="UniProtKB-SubCell"/>
</dbReference>
<evidence type="ECO:0000256" key="2">
    <source>
        <dbReference type="ARBA" id="ARBA00004496"/>
    </source>
</evidence>
<dbReference type="Gene3D" id="2.30.29.30">
    <property type="entry name" value="Pleckstrin-homology domain (PH domain)/Phosphotyrosine-binding domain (PTB)"/>
    <property type="match status" value="1"/>
</dbReference>
<comment type="subcellular location">
    <subcellularLocation>
        <location evidence="2">Cytoplasm</location>
    </subcellularLocation>
    <subcellularLocation>
        <location evidence="1">Nucleus</location>
    </subcellularLocation>
</comment>
<evidence type="ECO:0000256" key="3">
    <source>
        <dbReference type="ARBA" id="ARBA00006172"/>
    </source>
</evidence>
<dbReference type="Pfam" id="PF03517">
    <property type="entry name" value="Voldacs"/>
    <property type="match status" value="1"/>
</dbReference>
<dbReference type="EMBL" id="CCBN010000014">
    <property type="protein sequence ID" value="CDO56178.1"/>
    <property type="molecule type" value="Genomic_DNA"/>
</dbReference>
<feature type="compositionally biased region" description="Acidic residues" evidence="7">
    <location>
        <begin position="263"/>
        <end position="272"/>
    </location>
</feature>
<evidence type="ECO:0000313" key="9">
    <source>
        <dbReference type="Proteomes" id="UP000242525"/>
    </source>
</evidence>